<protein>
    <submittedName>
        <fullName evidence="1">Uncharacterized protein</fullName>
    </submittedName>
</protein>
<keyword evidence="2" id="KW-1185">Reference proteome</keyword>
<proteinExistence type="predicted"/>
<reference evidence="2" key="1">
    <citation type="journal article" date="2019" name="Int. J. Syst. Evol. Microbiol.">
        <title>The Global Catalogue of Microorganisms (GCM) 10K type strain sequencing project: providing services to taxonomists for standard genome sequencing and annotation.</title>
        <authorList>
            <consortium name="The Broad Institute Genomics Platform"/>
            <consortium name="The Broad Institute Genome Sequencing Center for Infectious Disease"/>
            <person name="Wu L."/>
            <person name="Ma J."/>
        </authorList>
    </citation>
    <scope>NUCLEOTIDE SEQUENCE [LARGE SCALE GENOMIC DNA]</scope>
    <source>
        <strain evidence="2">JCM 14319</strain>
    </source>
</reference>
<evidence type="ECO:0000313" key="2">
    <source>
        <dbReference type="Proteomes" id="UP001500506"/>
    </source>
</evidence>
<dbReference type="RefSeq" id="WP_232499404.1">
    <property type="nucleotide sequence ID" value="NZ_BAAANH010000003.1"/>
</dbReference>
<dbReference type="EMBL" id="BAAANH010000003">
    <property type="protein sequence ID" value="GAA1758818.1"/>
    <property type="molecule type" value="Genomic_DNA"/>
</dbReference>
<evidence type="ECO:0000313" key="1">
    <source>
        <dbReference type="EMBL" id="GAA1758818.1"/>
    </source>
</evidence>
<comment type="caution">
    <text evidence="1">The sequence shown here is derived from an EMBL/GenBank/DDBJ whole genome shotgun (WGS) entry which is preliminary data.</text>
</comment>
<accession>A0ABP4WNG4</accession>
<sequence length="276" mass="30606">MADEYWRADDGLTLSDLQIYGAEDMDELVSILDALERADPPTPTPPASRPDAARRIRRWERLRPDLAISDEHLEHLRDQLGFIDASCERYDAGTHAEAKRLAIAVRVLAYDTTVSTGLLTRMGMTQILPWADGTIPSGPRVVRLAKERGVAPVGSLLTVIPSESVSTWLPAFHQVPLGPHRVGFNYWWQIPRIFDNQATEASRRDVVLWLAHHDGGAHVDTLPDAYRAITRGSSVGDFFSRLGRSPKDDSPVPAAMRQIAEEVRFTLRAALGDLVG</sequence>
<gene>
    <name evidence="1" type="ORF">GCM10009747_17070</name>
</gene>
<organism evidence="1 2">
    <name type="scientific">Agromyces humatus</name>
    <dbReference type="NCBI Taxonomy" id="279573"/>
    <lineage>
        <taxon>Bacteria</taxon>
        <taxon>Bacillati</taxon>
        <taxon>Actinomycetota</taxon>
        <taxon>Actinomycetes</taxon>
        <taxon>Micrococcales</taxon>
        <taxon>Microbacteriaceae</taxon>
        <taxon>Agromyces</taxon>
    </lineage>
</organism>
<name>A0ABP4WNG4_9MICO</name>
<dbReference type="Proteomes" id="UP001500506">
    <property type="component" value="Unassembled WGS sequence"/>
</dbReference>